<keyword evidence="8" id="KW-1185">Reference proteome</keyword>
<proteinExistence type="inferred from homology"/>
<evidence type="ECO:0000256" key="1">
    <source>
        <dbReference type="ARBA" id="ARBA00005591"/>
    </source>
</evidence>
<dbReference type="InterPro" id="IPR036509">
    <property type="entry name" value="Met_Sox_Rdtase_MsrA_sf"/>
</dbReference>
<protein>
    <recommendedName>
        <fullName evidence="2">peptide-methionine (S)-S-oxide reductase</fullName>
        <ecNumber evidence="2">1.8.4.11</ecNumber>
    </recommendedName>
    <alternativeName>
        <fullName evidence="4">Peptide-methionine (S)-S-oxide reductase</fullName>
    </alternativeName>
</protein>
<dbReference type="SUPFAM" id="SSF55068">
    <property type="entry name" value="Peptide methionine sulfoxide reductase"/>
    <property type="match status" value="1"/>
</dbReference>
<feature type="chain" id="PRO_5044268829" description="peptide-methionine (S)-S-oxide reductase" evidence="5">
    <location>
        <begin position="24"/>
        <end position="233"/>
    </location>
</feature>
<keyword evidence="3" id="KW-0560">Oxidoreductase</keyword>
<dbReference type="AlphaFoldDB" id="A0AB34INV7"/>
<dbReference type="Proteomes" id="UP001515480">
    <property type="component" value="Unassembled WGS sequence"/>
</dbReference>
<organism evidence="7 8">
    <name type="scientific">Prymnesium parvum</name>
    <name type="common">Toxic golden alga</name>
    <dbReference type="NCBI Taxonomy" id="97485"/>
    <lineage>
        <taxon>Eukaryota</taxon>
        <taxon>Haptista</taxon>
        <taxon>Haptophyta</taxon>
        <taxon>Prymnesiophyceae</taxon>
        <taxon>Prymnesiales</taxon>
        <taxon>Prymnesiaceae</taxon>
        <taxon>Prymnesium</taxon>
    </lineage>
</organism>
<evidence type="ECO:0000256" key="2">
    <source>
        <dbReference type="ARBA" id="ARBA00012502"/>
    </source>
</evidence>
<gene>
    <name evidence="7" type="ORF">AB1Y20_010506</name>
</gene>
<dbReference type="InterPro" id="IPR002569">
    <property type="entry name" value="Met_Sox_Rdtase_MsrA_dom"/>
</dbReference>
<dbReference type="Pfam" id="PF01625">
    <property type="entry name" value="PMSR"/>
    <property type="match status" value="1"/>
</dbReference>
<reference evidence="7 8" key="1">
    <citation type="journal article" date="2024" name="Science">
        <title>Giant polyketide synthase enzymes in the biosynthesis of giant marine polyether toxins.</title>
        <authorList>
            <person name="Fallon T.R."/>
            <person name="Shende V.V."/>
            <person name="Wierzbicki I.H."/>
            <person name="Pendleton A.L."/>
            <person name="Watervoot N.F."/>
            <person name="Auber R.P."/>
            <person name="Gonzalez D.J."/>
            <person name="Wisecaver J.H."/>
            <person name="Moore B.S."/>
        </authorList>
    </citation>
    <scope>NUCLEOTIDE SEQUENCE [LARGE SCALE GENOMIC DNA]</scope>
    <source>
        <strain evidence="7 8">12B1</strain>
    </source>
</reference>
<comment type="similarity">
    <text evidence="1">Belongs to the MsrA Met sulfoxide reductase family.</text>
</comment>
<sequence length="233" mass="25132">MSEAINRTVAVVLALPLVASAAAEDPMVKVYFGAGCFWHVQHEFVMEEVATLSRSGGAITAVSGYAGGTKVGADNRVCYHNFQGIGDYGELGHAEVVQVQVPASALPAFAKRYFSLFGERGYRHDPQDRGGEYRSLLGLPGGIDSPHFPVIQSAAAQSPMKLFKGEGDEPDTLSSKAVLVMDSDKFPFYPAEVYHQFHNDFMGPPYGVAYNKLQQKALEASRIGLTGCPDRAI</sequence>
<evidence type="ECO:0000256" key="5">
    <source>
        <dbReference type="SAM" id="SignalP"/>
    </source>
</evidence>
<dbReference type="GO" id="GO:0008113">
    <property type="term" value="F:peptide-methionine (S)-S-oxide reductase activity"/>
    <property type="evidence" value="ECO:0007669"/>
    <property type="project" value="UniProtKB-EC"/>
</dbReference>
<comment type="caution">
    <text evidence="7">The sequence shown here is derived from an EMBL/GenBank/DDBJ whole genome shotgun (WGS) entry which is preliminary data.</text>
</comment>
<evidence type="ECO:0000313" key="7">
    <source>
        <dbReference type="EMBL" id="KAL1504096.1"/>
    </source>
</evidence>
<dbReference type="EMBL" id="JBGBPQ010000020">
    <property type="protein sequence ID" value="KAL1504096.1"/>
    <property type="molecule type" value="Genomic_DNA"/>
</dbReference>
<feature type="domain" description="Peptide methionine sulphoxide reductase MsrA" evidence="6">
    <location>
        <begin position="29"/>
        <end position="196"/>
    </location>
</feature>
<keyword evidence="5" id="KW-0732">Signal</keyword>
<evidence type="ECO:0000259" key="6">
    <source>
        <dbReference type="Pfam" id="PF01625"/>
    </source>
</evidence>
<dbReference type="EC" id="1.8.4.11" evidence="2"/>
<evidence type="ECO:0000256" key="4">
    <source>
        <dbReference type="ARBA" id="ARBA00030643"/>
    </source>
</evidence>
<evidence type="ECO:0000256" key="3">
    <source>
        <dbReference type="ARBA" id="ARBA00023002"/>
    </source>
</evidence>
<evidence type="ECO:0000313" key="8">
    <source>
        <dbReference type="Proteomes" id="UP001515480"/>
    </source>
</evidence>
<name>A0AB34INV7_PRYPA</name>
<feature type="signal peptide" evidence="5">
    <location>
        <begin position="1"/>
        <end position="23"/>
    </location>
</feature>
<dbReference type="Gene3D" id="3.30.1060.10">
    <property type="entry name" value="Peptide methionine sulphoxide reductase MsrA"/>
    <property type="match status" value="1"/>
</dbReference>
<accession>A0AB34INV7</accession>